<reference evidence="7 10" key="2">
    <citation type="submission" date="2016-03" db="EMBL/GenBank/DDBJ databases">
        <title>Spore heat resistance.</title>
        <authorList>
            <person name="Boekhorst J."/>
            <person name="Berendsen E.M."/>
            <person name="Wells-Bennik M.H."/>
            <person name="Kuipers O.P."/>
        </authorList>
    </citation>
    <scope>NUCLEOTIDE SEQUENCE [LARGE SCALE GENOMIC DNA]</scope>
    <source>
        <strain evidence="7 10">GS8</strain>
    </source>
</reference>
<dbReference type="PANTHER" id="PTHR13693">
    <property type="entry name" value="CLASS II AMINOTRANSFERASE/8-AMINO-7-OXONONANOATE SYNTHASE"/>
    <property type="match status" value="1"/>
</dbReference>
<dbReference type="Proteomes" id="UP000075424">
    <property type="component" value="Unassembled WGS sequence"/>
</dbReference>
<dbReference type="InterPro" id="IPR004839">
    <property type="entry name" value="Aminotransferase_I/II_large"/>
</dbReference>
<keyword evidence="10" id="KW-1185">Reference proteome</keyword>
<evidence type="ECO:0000313" key="9">
    <source>
        <dbReference type="Proteomes" id="UP000075424"/>
    </source>
</evidence>
<accession>A0A150MXB9</accession>
<evidence type="ECO:0000256" key="5">
    <source>
        <dbReference type="SAM" id="MobiDB-lite"/>
    </source>
</evidence>
<proteinExistence type="predicted"/>
<keyword evidence="4" id="KW-0663">Pyridoxal phosphate</keyword>
<dbReference type="SUPFAM" id="SSF53383">
    <property type="entry name" value="PLP-dependent transferases"/>
    <property type="match status" value="1"/>
</dbReference>
<dbReference type="Gene3D" id="3.40.640.10">
    <property type="entry name" value="Type I PLP-dependent aspartate aminotransferase-like (Major domain)"/>
    <property type="match status" value="1"/>
</dbReference>
<dbReference type="EMBL" id="LUCS01000028">
    <property type="protein sequence ID" value="KAF6510265.1"/>
    <property type="molecule type" value="Genomic_DNA"/>
</dbReference>
<dbReference type="Pfam" id="PF00155">
    <property type="entry name" value="Aminotran_1_2"/>
    <property type="match status" value="1"/>
</dbReference>
<dbReference type="GO" id="GO:0009102">
    <property type="term" value="P:biotin biosynthetic process"/>
    <property type="evidence" value="ECO:0007669"/>
    <property type="project" value="TreeGrafter"/>
</dbReference>
<sequence>MKQWKKAEAALIFNSGYTANIGVLTALIGRDDLVFSDEWNHASLIDGIRLSKAACFRYRHNDIDQLESLLKQSPPATPSGRRPSLRERRAFAFPSPPR</sequence>
<keyword evidence="8" id="KW-0012">Acyltransferase</keyword>
<evidence type="ECO:0000256" key="3">
    <source>
        <dbReference type="ARBA" id="ARBA00022679"/>
    </source>
</evidence>
<comment type="caution">
    <text evidence="8">The sequence shown here is derived from an EMBL/GenBank/DDBJ whole genome shotgun (WGS) entry which is preliminary data.</text>
</comment>
<dbReference type="EC" id="2.3.1.47" evidence="8"/>
<evidence type="ECO:0000256" key="4">
    <source>
        <dbReference type="ARBA" id="ARBA00022898"/>
    </source>
</evidence>
<keyword evidence="3 8" id="KW-0808">Transferase</keyword>
<reference evidence="8 9" key="1">
    <citation type="submission" date="2016-01" db="EMBL/GenBank/DDBJ databases">
        <title>Draft Genome Sequences of Seven Thermophilic Sporeformers Isolated from Foods.</title>
        <authorList>
            <person name="Berendsen E.M."/>
            <person name="Wells-Bennik M.H."/>
            <person name="Krawcyk A.O."/>
            <person name="De Jong A."/>
            <person name="Holsappel S."/>
            <person name="Eijlander R.T."/>
            <person name="Kuipers O.P."/>
        </authorList>
    </citation>
    <scope>NUCLEOTIDE SEQUENCE [LARGE SCALE GENOMIC DNA]</scope>
    <source>
        <strain evidence="8 9">B4109</strain>
    </source>
</reference>
<organism evidence="8 9">
    <name type="scientific">Geobacillus stearothermophilus</name>
    <name type="common">Bacillus stearothermophilus</name>
    <dbReference type="NCBI Taxonomy" id="1422"/>
    <lineage>
        <taxon>Bacteria</taxon>
        <taxon>Bacillati</taxon>
        <taxon>Bacillota</taxon>
        <taxon>Bacilli</taxon>
        <taxon>Bacillales</taxon>
        <taxon>Anoxybacillaceae</taxon>
        <taxon>Geobacillus</taxon>
    </lineage>
</organism>
<dbReference type="AlphaFoldDB" id="A0A150MXB9"/>
<dbReference type="EMBL" id="LQYV01000016">
    <property type="protein sequence ID" value="KYD29073.1"/>
    <property type="molecule type" value="Genomic_DNA"/>
</dbReference>
<evidence type="ECO:0000313" key="8">
    <source>
        <dbReference type="EMBL" id="KYD29073.1"/>
    </source>
</evidence>
<comment type="subunit">
    <text evidence="2">Homodimer.</text>
</comment>
<dbReference type="InterPro" id="IPR015421">
    <property type="entry name" value="PyrdxlP-dep_Trfase_major"/>
</dbReference>
<evidence type="ECO:0000259" key="6">
    <source>
        <dbReference type="Pfam" id="PF00155"/>
    </source>
</evidence>
<gene>
    <name evidence="8" type="ORF">B4109_1693</name>
    <name evidence="7" type="ORF">GS8_2422</name>
</gene>
<feature type="region of interest" description="Disordered" evidence="5">
    <location>
        <begin position="69"/>
        <end position="98"/>
    </location>
</feature>
<name>A0A150MXB9_GEOSE</name>
<dbReference type="GO" id="GO:0030170">
    <property type="term" value="F:pyridoxal phosphate binding"/>
    <property type="evidence" value="ECO:0007669"/>
    <property type="project" value="InterPro"/>
</dbReference>
<dbReference type="InterPro" id="IPR015424">
    <property type="entry name" value="PyrdxlP-dep_Trfase"/>
</dbReference>
<dbReference type="PANTHER" id="PTHR13693:SF100">
    <property type="entry name" value="8-AMINO-7-OXONONANOATE SYNTHASE"/>
    <property type="match status" value="1"/>
</dbReference>
<dbReference type="PATRIC" id="fig|1422.18.peg.941"/>
<evidence type="ECO:0000256" key="2">
    <source>
        <dbReference type="ARBA" id="ARBA00011738"/>
    </source>
</evidence>
<dbReference type="InterPro" id="IPR050087">
    <property type="entry name" value="AON_synthase_class-II"/>
</dbReference>
<protein>
    <submittedName>
        <fullName evidence="8">8-amino-7-oxononanoate synthase</fullName>
        <ecNumber evidence="8">2.3.1.47</ecNumber>
    </submittedName>
</protein>
<dbReference type="GO" id="GO:0008710">
    <property type="term" value="F:8-amino-7-oxononanoate synthase activity"/>
    <property type="evidence" value="ECO:0007669"/>
    <property type="project" value="UniProtKB-EC"/>
</dbReference>
<comment type="cofactor">
    <cofactor evidence="1">
        <name>pyridoxal 5'-phosphate</name>
        <dbReference type="ChEBI" id="CHEBI:597326"/>
    </cofactor>
</comment>
<dbReference type="Proteomes" id="UP000773850">
    <property type="component" value="Unassembled WGS sequence"/>
</dbReference>
<evidence type="ECO:0000313" key="10">
    <source>
        <dbReference type="Proteomes" id="UP000773850"/>
    </source>
</evidence>
<evidence type="ECO:0000313" key="7">
    <source>
        <dbReference type="EMBL" id="KAF6510265.1"/>
    </source>
</evidence>
<feature type="domain" description="Aminotransferase class I/classII large" evidence="6">
    <location>
        <begin position="6"/>
        <end position="77"/>
    </location>
</feature>
<evidence type="ECO:0000256" key="1">
    <source>
        <dbReference type="ARBA" id="ARBA00001933"/>
    </source>
</evidence>